<organism evidence="2 3">
    <name type="scientific">Glomus cerebriforme</name>
    <dbReference type="NCBI Taxonomy" id="658196"/>
    <lineage>
        <taxon>Eukaryota</taxon>
        <taxon>Fungi</taxon>
        <taxon>Fungi incertae sedis</taxon>
        <taxon>Mucoromycota</taxon>
        <taxon>Glomeromycotina</taxon>
        <taxon>Glomeromycetes</taxon>
        <taxon>Glomerales</taxon>
        <taxon>Glomeraceae</taxon>
        <taxon>Glomus</taxon>
    </lineage>
</organism>
<dbReference type="Pfam" id="PF07534">
    <property type="entry name" value="TLD"/>
    <property type="match status" value="1"/>
</dbReference>
<dbReference type="OrthoDB" id="2409593at2759"/>
<evidence type="ECO:0000313" key="3">
    <source>
        <dbReference type="Proteomes" id="UP000265703"/>
    </source>
</evidence>
<dbReference type="Proteomes" id="UP000265703">
    <property type="component" value="Unassembled WGS sequence"/>
</dbReference>
<accession>A0A397S5S4</accession>
<dbReference type="EMBL" id="QKYT01001047">
    <property type="protein sequence ID" value="RIA80099.1"/>
    <property type="molecule type" value="Genomic_DNA"/>
</dbReference>
<gene>
    <name evidence="2" type="ORF">C1645_839297</name>
</gene>
<comment type="caution">
    <text evidence="2">The sequence shown here is derived from an EMBL/GenBank/DDBJ whole genome shotgun (WGS) entry which is preliminary data.</text>
</comment>
<dbReference type="InterPro" id="IPR006571">
    <property type="entry name" value="TLDc_dom"/>
</dbReference>
<name>A0A397S5S4_9GLOM</name>
<dbReference type="AlphaFoldDB" id="A0A397S5S4"/>
<sequence>MCSPTDYFSDSYELNDRLIVNEEKEIPNRNMITVTPYILEEWKENMMFWKNHDTCRRMFGWVREVLGSLDEYFLKKFFNKLLHDGELVNDHVRMYLHMHDYSVKGRDIIDIPYWMHTALLQVMHLVYLDDDIMLSESIEELTRPRLQHKNAKNIAIMLNIFFEYISKRTFLMPAQNPTLIPDPDTWTDDDFKPIKNTLQYCLPEMRFFCLSSKELSQKVCPYQKLLDQQLYEDLINSYMDPDSEPNENILLPRNIKIDGIIDSEIVNLNIVCLFQDGLTKGKRDGFTPKIFHKLCDGKPNTVTFIKIKGIDEIIGGYNPLKWESSYSFGATKDSFIFLKKNKNINDVIISNVEDKYHALLFSVTAGPYFGSDIVIWASDESTDYKYQMYIMKKA</sequence>
<evidence type="ECO:0000259" key="1">
    <source>
        <dbReference type="Pfam" id="PF07534"/>
    </source>
</evidence>
<proteinExistence type="predicted"/>
<protein>
    <recommendedName>
        <fullName evidence="1">TLDc domain-containing protein</fullName>
    </recommendedName>
</protein>
<keyword evidence="3" id="KW-1185">Reference proteome</keyword>
<feature type="domain" description="TLDc" evidence="1">
    <location>
        <begin position="281"/>
        <end position="373"/>
    </location>
</feature>
<reference evidence="2 3" key="1">
    <citation type="submission" date="2018-06" db="EMBL/GenBank/DDBJ databases">
        <title>Comparative genomics reveals the genomic features of Rhizophagus irregularis, R. cerebriforme, R. diaphanum and Gigaspora rosea, and their symbiotic lifestyle signature.</title>
        <authorList>
            <person name="Morin E."/>
            <person name="San Clemente H."/>
            <person name="Chen E.C.H."/>
            <person name="De La Providencia I."/>
            <person name="Hainaut M."/>
            <person name="Kuo A."/>
            <person name="Kohler A."/>
            <person name="Murat C."/>
            <person name="Tang N."/>
            <person name="Roy S."/>
            <person name="Loubradou J."/>
            <person name="Henrissat B."/>
            <person name="Grigoriev I.V."/>
            <person name="Corradi N."/>
            <person name="Roux C."/>
            <person name="Martin F.M."/>
        </authorList>
    </citation>
    <scope>NUCLEOTIDE SEQUENCE [LARGE SCALE GENOMIC DNA]</scope>
    <source>
        <strain evidence="2 3">DAOM 227022</strain>
    </source>
</reference>
<evidence type="ECO:0000313" key="2">
    <source>
        <dbReference type="EMBL" id="RIA80099.1"/>
    </source>
</evidence>